<reference evidence="2 3" key="1">
    <citation type="submission" date="2020-12" db="EMBL/GenBank/DDBJ databases">
        <title>Concerted genomic and epigenomic changes stabilize Arabidopsis allopolyploids.</title>
        <authorList>
            <person name="Chen Z."/>
        </authorList>
    </citation>
    <scope>NUCLEOTIDE SEQUENCE [LARGE SCALE GENOMIC DNA]</scope>
    <source>
        <strain evidence="2">Allo738</strain>
        <tissue evidence="2">Leaf</tissue>
    </source>
</reference>
<name>A0A8T2GMU3_9BRAS</name>
<protein>
    <submittedName>
        <fullName evidence="2">Uncharacterized protein</fullName>
    </submittedName>
</protein>
<evidence type="ECO:0000313" key="3">
    <source>
        <dbReference type="Proteomes" id="UP000694240"/>
    </source>
</evidence>
<sequence length="99" mass="10936">MVFFKLQEVRRRVDSSRRRLGFAGDEGTSRWASGQQPNEGGAKREGLGHDLMVGGELLGAARGLRGYFLPLFSEERPIGGESLCENPHQRMCTPSDSDL</sequence>
<comment type="caution">
    <text evidence="2">The sequence shown here is derived from an EMBL/GenBank/DDBJ whole genome shotgun (WGS) entry which is preliminary data.</text>
</comment>
<evidence type="ECO:0000313" key="2">
    <source>
        <dbReference type="EMBL" id="KAG7648567.1"/>
    </source>
</evidence>
<evidence type="ECO:0000256" key="1">
    <source>
        <dbReference type="SAM" id="MobiDB-lite"/>
    </source>
</evidence>
<feature type="region of interest" description="Disordered" evidence="1">
    <location>
        <begin position="17"/>
        <end position="46"/>
    </location>
</feature>
<feature type="region of interest" description="Disordered" evidence="1">
    <location>
        <begin position="79"/>
        <end position="99"/>
    </location>
</feature>
<dbReference type="AlphaFoldDB" id="A0A8T2GMU3"/>
<keyword evidence="3" id="KW-1185">Reference proteome</keyword>
<gene>
    <name evidence="2" type="ORF">ISN45_At01g035380</name>
</gene>
<dbReference type="EMBL" id="JAEFBK010000001">
    <property type="protein sequence ID" value="KAG7648567.1"/>
    <property type="molecule type" value="Genomic_DNA"/>
</dbReference>
<dbReference type="Proteomes" id="UP000694240">
    <property type="component" value="Chromosome 1"/>
</dbReference>
<accession>A0A8T2GMU3</accession>
<proteinExistence type="predicted"/>
<organism evidence="2 3">
    <name type="scientific">Arabidopsis thaliana x Arabidopsis arenosa</name>
    <dbReference type="NCBI Taxonomy" id="1240361"/>
    <lineage>
        <taxon>Eukaryota</taxon>
        <taxon>Viridiplantae</taxon>
        <taxon>Streptophyta</taxon>
        <taxon>Embryophyta</taxon>
        <taxon>Tracheophyta</taxon>
        <taxon>Spermatophyta</taxon>
        <taxon>Magnoliopsida</taxon>
        <taxon>eudicotyledons</taxon>
        <taxon>Gunneridae</taxon>
        <taxon>Pentapetalae</taxon>
        <taxon>rosids</taxon>
        <taxon>malvids</taxon>
        <taxon>Brassicales</taxon>
        <taxon>Brassicaceae</taxon>
        <taxon>Camelineae</taxon>
        <taxon>Arabidopsis</taxon>
    </lineage>
</organism>